<dbReference type="GO" id="GO:0008270">
    <property type="term" value="F:zinc ion binding"/>
    <property type="evidence" value="ECO:0007669"/>
    <property type="project" value="UniProtKB-KW"/>
</dbReference>
<dbReference type="EMBL" id="KI894027">
    <property type="protein sequence ID" value="OBR89186.1"/>
    <property type="molecule type" value="Genomic_DNA"/>
</dbReference>
<feature type="compositionally biased region" description="Pro residues" evidence="2">
    <location>
        <begin position="323"/>
        <end position="346"/>
    </location>
</feature>
<feature type="region of interest" description="Disordered" evidence="2">
    <location>
        <begin position="1324"/>
        <end position="1496"/>
    </location>
</feature>
<dbReference type="Proteomes" id="UP000078595">
    <property type="component" value="Chromosome 1"/>
</dbReference>
<feature type="compositionally biased region" description="Polar residues" evidence="2">
    <location>
        <begin position="1361"/>
        <end position="1392"/>
    </location>
</feature>
<feature type="compositionally biased region" description="Low complexity" evidence="2">
    <location>
        <begin position="606"/>
        <end position="647"/>
    </location>
</feature>
<feature type="compositionally biased region" description="Basic and acidic residues" evidence="2">
    <location>
        <begin position="962"/>
        <end position="971"/>
    </location>
</feature>
<feature type="region of interest" description="Disordered" evidence="2">
    <location>
        <begin position="942"/>
        <end position="981"/>
    </location>
</feature>
<dbReference type="GO" id="GO:0043565">
    <property type="term" value="F:sequence-specific DNA binding"/>
    <property type="evidence" value="ECO:0007669"/>
    <property type="project" value="InterPro"/>
</dbReference>
<proteinExistence type="predicted"/>
<evidence type="ECO:0000259" key="3">
    <source>
        <dbReference type="PROSITE" id="PS50114"/>
    </source>
</evidence>
<dbReference type="Gene3D" id="3.30.50.10">
    <property type="entry name" value="Erythroid Transcription Factor GATA-1, subunit A"/>
    <property type="match status" value="1"/>
</dbReference>
<dbReference type="EMBL" id="CP144530">
    <property type="protein sequence ID" value="WWC58464.1"/>
    <property type="molecule type" value="Genomic_DNA"/>
</dbReference>
<dbReference type="RefSeq" id="XP_018267028.1">
    <property type="nucleotide sequence ID" value="XM_018404374.1"/>
</dbReference>
<dbReference type="VEuPathDB" id="FungiDB:I303_01010"/>
<reference evidence="4" key="1">
    <citation type="submission" date="2013-07" db="EMBL/GenBank/DDBJ databases">
        <title>The Genome Sequence of Cryptococcus dejecticola CBS10117.</title>
        <authorList>
            <consortium name="The Broad Institute Genome Sequencing Platform"/>
            <person name="Cuomo C."/>
            <person name="Litvintseva A."/>
            <person name="Chen Y."/>
            <person name="Heitman J."/>
            <person name="Sun S."/>
            <person name="Springer D."/>
            <person name="Dromer F."/>
            <person name="Young S.K."/>
            <person name="Zeng Q."/>
            <person name="Gargeya S."/>
            <person name="Fitzgerald M."/>
            <person name="Abouelleil A."/>
            <person name="Alvarado L."/>
            <person name="Berlin A.M."/>
            <person name="Chapman S.B."/>
            <person name="Dewar J."/>
            <person name="Goldberg J."/>
            <person name="Griggs A."/>
            <person name="Gujja S."/>
            <person name="Hansen M."/>
            <person name="Howarth C."/>
            <person name="Imamovic A."/>
            <person name="Larimer J."/>
            <person name="McCowan C."/>
            <person name="Murphy C."/>
            <person name="Pearson M."/>
            <person name="Priest M."/>
            <person name="Roberts A."/>
            <person name="Saif S."/>
            <person name="Shea T."/>
            <person name="Sykes S."/>
            <person name="Wortman J."/>
            <person name="Nusbaum C."/>
            <person name="Birren B."/>
        </authorList>
    </citation>
    <scope>NUCLEOTIDE SEQUENCE [LARGE SCALE GENOMIC DNA]</scope>
    <source>
        <strain evidence="4">CBS 10117</strain>
    </source>
</reference>
<reference evidence="5" key="3">
    <citation type="submission" date="2024-02" db="EMBL/GenBank/DDBJ databases">
        <title>Comparative genomics of Cryptococcus and Kwoniella reveals pathogenesis evolution and contrasting modes of karyotype evolution via chromosome fusion or intercentromeric recombination.</title>
        <authorList>
            <person name="Coelho M.A."/>
            <person name="David-Palma M."/>
            <person name="Shea T."/>
            <person name="Bowers K."/>
            <person name="McGinley-Smith S."/>
            <person name="Mohammad A.W."/>
            <person name="Gnirke A."/>
            <person name="Yurkov A.M."/>
            <person name="Nowrousian M."/>
            <person name="Sun S."/>
            <person name="Cuomo C.A."/>
            <person name="Heitman J."/>
        </authorList>
    </citation>
    <scope>NUCLEOTIDE SEQUENCE</scope>
    <source>
        <strain evidence="5">CBS 10117</strain>
    </source>
</reference>
<feature type="region of interest" description="Disordered" evidence="2">
    <location>
        <begin position="127"/>
        <end position="213"/>
    </location>
</feature>
<feature type="compositionally biased region" description="Pro residues" evidence="2">
    <location>
        <begin position="714"/>
        <end position="727"/>
    </location>
</feature>
<feature type="region of interest" description="Disordered" evidence="2">
    <location>
        <begin position="758"/>
        <end position="893"/>
    </location>
</feature>
<dbReference type="OrthoDB" id="2162994at2759"/>
<feature type="compositionally biased region" description="Pro residues" evidence="2">
    <location>
        <begin position="856"/>
        <end position="865"/>
    </location>
</feature>
<dbReference type="PROSITE" id="PS50114">
    <property type="entry name" value="GATA_ZN_FINGER_2"/>
    <property type="match status" value="1"/>
</dbReference>
<feature type="compositionally biased region" description="Pro residues" evidence="2">
    <location>
        <begin position="530"/>
        <end position="548"/>
    </location>
</feature>
<feature type="domain" description="GATA-type" evidence="3">
    <location>
        <begin position="1257"/>
        <end position="1283"/>
    </location>
</feature>
<feature type="compositionally biased region" description="Low complexity" evidence="2">
    <location>
        <begin position="554"/>
        <end position="569"/>
    </location>
</feature>
<keyword evidence="1" id="KW-0479">Metal-binding</keyword>
<feature type="compositionally biased region" description="Polar residues" evidence="2">
    <location>
        <begin position="821"/>
        <end position="836"/>
    </location>
</feature>
<organism evidence="4">
    <name type="scientific">Kwoniella dejecticola CBS 10117</name>
    <dbReference type="NCBI Taxonomy" id="1296121"/>
    <lineage>
        <taxon>Eukaryota</taxon>
        <taxon>Fungi</taxon>
        <taxon>Dikarya</taxon>
        <taxon>Basidiomycota</taxon>
        <taxon>Agaricomycotina</taxon>
        <taxon>Tremellomycetes</taxon>
        <taxon>Tremellales</taxon>
        <taxon>Cryptococcaceae</taxon>
        <taxon>Kwoniella</taxon>
    </lineage>
</organism>
<evidence type="ECO:0000313" key="6">
    <source>
        <dbReference type="Proteomes" id="UP000078595"/>
    </source>
</evidence>
<feature type="region of interest" description="Disordered" evidence="2">
    <location>
        <begin position="81"/>
        <end position="100"/>
    </location>
</feature>
<keyword evidence="1" id="KW-0862">Zinc</keyword>
<reference evidence="5" key="2">
    <citation type="submission" date="2013-07" db="EMBL/GenBank/DDBJ databases">
        <authorList>
            <consortium name="The Broad Institute Genome Sequencing Platform"/>
            <person name="Cuomo C."/>
            <person name="Litvintseva A."/>
            <person name="Chen Y."/>
            <person name="Heitman J."/>
            <person name="Sun S."/>
            <person name="Springer D."/>
            <person name="Dromer F."/>
            <person name="Young S.K."/>
            <person name="Zeng Q."/>
            <person name="Gargeya S."/>
            <person name="Fitzgerald M."/>
            <person name="Abouelleil A."/>
            <person name="Alvarado L."/>
            <person name="Berlin A.M."/>
            <person name="Chapman S.B."/>
            <person name="Dewar J."/>
            <person name="Goldberg J."/>
            <person name="Griggs A."/>
            <person name="Gujja S."/>
            <person name="Hansen M."/>
            <person name="Howarth C."/>
            <person name="Imamovic A."/>
            <person name="Larimer J."/>
            <person name="McCowan C."/>
            <person name="Murphy C."/>
            <person name="Pearson M."/>
            <person name="Priest M."/>
            <person name="Roberts A."/>
            <person name="Saif S."/>
            <person name="Shea T."/>
            <person name="Sykes S."/>
            <person name="Wortman J."/>
            <person name="Nusbaum C."/>
            <person name="Birren B."/>
        </authorList>
    </citation>
    <scope>NUCLEOTIDE SEQUENCE</scope>
    <source>
        <strain evidence="5">CBS 10117</strain>
    </source>
</reference>
<feature type="compositionally biased region" description="Pro residues" evidence="2">
    <location>
        <begin position="144"/>
        <end position="165"/>
    </location>
</feature>
<dbReference type="GO" id="GO:0006355">
    <property type="term" value="P:regulation of DNA-templated transcription"/>
    <property type="evidence" value="ECO:0007669"/>
    <property type="project" value="InterPro"/>
</dbReference>
<feature type="compositionally biased region" description="Low complexity" evidence="2">
    <location>
        <begin position="704"/>
        <end position="713"/>
    </location>
</feature>
<feature type="region of interest" description="Disordered" evidence="2">
    <location>
        <begin position="53"/>
        <end position="73"/>
    </location>
</feature>
<feature type="region of interest" description="Disordered" evidence="2">
    <location>
        <begin position="246"/>
        <end position="354"/>
    </location>
</feature>
<keyword evidence="6" id="KW-1185">Reference proteome</keyword>
<feature type="compositionally biased region" description="Polar residues" evidence="2">
    <location>
        <begin position="1400"/>
        <end position="1419"/>
    </location>
</feature>
<dbReference type="InterPro" id="IPR000679">
    <property type="entry name" value="Znf_GATA"/>
</dbReference>
<accession>A0A1A6AGK7</accession>
<feature type="compositionally biased region" description="Acidic residues" evidence="2">
    <location>
        <begin position="81"/>
        <end position="97"/>
    </location>
</feature>
<dbReference type="SMART" id="SM00401">
    <property type="entry name" value="ZnF_GATA"/>
    <property type="match status" value="1"/>
</dbReference>
<feature type="compositionally biased region" description="Low complexity" evidence="2">
    <location>
        <begin position="294"/>
        <end position="307"/>
    </location>
</feature>
<evidence type="ECO:0000256" key="1">
    <source>
        <dbReference type="PROSITE-ProRule" id="PRU00094"/>
    </source>
</evidence>
<evidence type="ECO:0000313" key="5">
    <source>
        <dbReference type="EMBL" id="WWC58464.1"/>
    </source>
</evidence>
<dbReference type="KEGG" id="kdj:28964709"/>
<feature type="region of interest" description="Disordered" evidence="2">
    <location>
        <begin position="399"/>
        <end position="727"/>
    </location>
</feature>
<dbReference type="STRING" id="1296121.A0A1A6AGK7"/>
<dbReference type="InterPro" id="IPR013088">
    <property type="entry name" value="Znf_NHR/GATA"/>
</dbReference>
<dbReference type="SUPFAM" id="SSF57716">
    <property type="entry name" value="Glucocorticoid receptor-like (DNA-binding domain)"/>
    <property type="match status" value="1"/>
</dbReference>
<keyword evidence="1" id="KW-0863">Zinc-finger</keyword>
<feature type="compositionally biased region" description="Polar residues" evidence="2">
    <location>
        <begin position="181"/>
        <end position="199"/>
    </location>
</feature>
<evidence type="ECO:0000313" key="4">
    <source>
        <dbReference type="EMBL" id="OBR89186.1"/>
    </source>
</evidence>
<feature type="compositionally biased region" description="Polar residues" evidence="2">
    <location>
        <begin position="438"/>
        <end position="465"/>
    </location>
</feature>
<sequence length="1496" mass="159371">MSIRALLRSNADYIPIELPSYLRPQVVDQDGFEVDYDEAQAAEADRISVGLGAQDDDQQGADVEEAEEVAEEQLEVETDVQLEEVDAEDEEQNEEDVREPLLSLTDSLVLPYSLTQTRHRHLTSLFPHIFSHPPIPSNSKPRIRPPPRSTFQFPTPPAPIQPLPNPEYHGPSIFADPPKQGESSKSIDTPSPSNTTPASKVSRPPRPKKLGNEEWPAHEIECISRCTLSVGPISFPGTEIWIGRFVEPRATQPKPPRAKPGERKEKRKSMAGMTDSAKRSRAKPTGVERPNEAPSRLPPKTTLSSPSNTPPPIRPNTPTAYMPRPPTYRPLPGPPPPPRPIPPPARPTTASPQLIQLVNQAATRHAWLSALIYKAAGSTANQVELERLGKAVARLSRGEPIEDLAPPEQSAANAGPSSATTAQPRPPTQTAPTGQVVRPSSQNLNPITQQSMPDTVPSASVEQPNKPSPQPEGPQTSSTGTIIAPPVTAGTESSTTTTTTQAGFSTKPDSDSDSDDEVDMTGRPQVGGGPLPPPPAPNDKPDPLPIPPSDANISDSAAVSSTTSTGTNALPASASGGASMPGPALYLPPSAAPKSNAGLAAKDSITSASGPPFASGAATALSAASSGPSAAVSIPVASVNAPVSASGFPVPPQSTSVPSGSASIPPPSGSLPISNSAPMTQPGPISRPDPITQPGYHPIPPFAQPYQQQQHAPPITPPPPKPTYPLPPPFLLIAFKEQPTEKFLLPLGMRSYISRMGGDYVTGPRPPTPIPETITRETGGNDKNALPIPSENRIKANSDGFPPPVPTSDNISNIPAVPISEPSTADSGSAPQQSLRGRTRQSLGRHAKEPAIDRPTPSPKEPTPPADIEIKIETESPKVPLPESGLPPLPGQKIEDGTVLVSTVIPSGITRWDKIEWEGIKKDLPFDNPLFWDIHNQANGEVKKEPQKALPPPAVPQAGPSRELRHPRTAPESKSTAAKLKHRQPDILNLAAKNFMPDEGDLQPITMRLKDIDDKAWARIRDVIEITEKSEIERMFNHDPALLDGVDLDNQGGVAGAAQSDQTQTPATLIPERPTFPETALASRQSGGRGLSIKAISYLRPTYISRKASAFTQLLKRVPPRSFLQTRVAEPMQEIIDATTDKWAPRPYPISTKPLYQPDENDYDDEDTMRAREIEFSPPPNKKTKKGEESAVTFEVPVSYDLLDEKVAEGVKNDLLNVRGAGRIGRKYTKRASTGADGDKPKRVGIKGKRGVQNGICEGCGMENVKVWRRGPTGRGTLCHPCGDLFLAGQLPPLKRPGAMKAFLNANGGEAEDAVFDENEDIQNAGDKGEQRGASDTDKQPPDVNTRDVNIEAPEPIQIEGSVSQPDTTVQGTSPPATEIPLSNPTNSSANPAISHETEVTGSTSHETADPTVTAQPAITTRIGDPKTATAPMSTPALTEHPISDPTGTSVSGGFKEQGELSRAAESGTSISEEVQVKEVETTAGDKQDEKMDVDT</sequence>
<feature type="compositionally biased region" description="Low complexity" evidence="2">
    <location>
        <begin position="488"/>
        <end position="506"/>
    </location>
</feature>
<gene>
    <name evidence="4" type="ORF">I303_01010</name>
    <name evidence="5" type="ORF">I303_101006</name>
</gene>
<feature type="compositionally biased region" description="Acidic residues" evidence="2">
    <location>
        <begin position="54"/>
        <end position="73"/>
    </location>
</feature>
<dbReference type="GeneID" id="28964709"/>
<evidence type="ECO:0000256" key="2">
    <source>
        <dbReference type="SAM" id="MobiDB-lite"/>
    </source>
</evidence>
<feature type="compositionally biased region" description="Basic and acidic residues" evidence="2">
    <location>
        <begin position="1475"/>
        <end position="1496"/>
    </location>
</feature>
<feature type="compositionally biased region" description="Basic and acidic residues" evidence="2">
    <location>
        <begin position="1327"/>
        <end position="1350"/>
    </location>
</feature>
<name>A0A1A6AGK7_9TREE</name>
<protein>
    <recommendedName>
        <fullName evidence="3">GATA-type domain-containing protein</fullName>
    </recommendedName>
</protein>